<feature type="region of interest" description="Disordered" evidence="1">
    <location>
        <begin position="1"/>
        <end position="21"/>
    </location>
</feature>
<comment type="caution">
    <text evidence="2">The sequence shown here is derived from an EMBL/GenBank/DDBJ whole genome shotgun (WGS) entry which is preliminary data.</text>
</comment>
<reference evidence="2 3" key="1">
    <citation type="submission" date="2018-11" db="EMBL/GenBank/DDBJ databases">
        <title>Sequencing the genomes of 1000 actinobacteria strains.</title>
        <authorList>
            <person name="Klenk H.-P."/>
        </authorList>
    </citation>
    <scope>NUCLEOTIDE SEQUENCE [LARGE SCALE GENOMIC DNA]</scope>
    <source>
        <strain evidence="2 3">DSM 44780</strain>
    </source>
</reference>
<proteinExistence type="predicted"/>
<evidence type="ECO:0000313" key="3">
    <source>
        <dbReference type="Proteomes" id="UP000267408"/>
    </source>
</evidence>
<evidence type="ECO:0000313" key="2">
    <source>
        <dbReference type="EMBL" id="ROR44408.1"/>
    </source>
</evidence>
<feature type="region of interest" description="Disordered" evidence="1">
    <location>
        <begin position="58"/>
        <end position="90"/>
    </location>
</feature>
<dbReference type="AlphaFoldDB" id="A0A8G1UI51"/>
<sequence>MGSGYRTPSTPFRPAASIPRPRPACRAALVGPVPRSHGPVPRAACRYASARIAVSKSRRARATRADCMPAASSRARSAVRSASVRSPVRR</sequence>
<organism evidence="2 3">
    <name type="scientific">Kitasatospora cineracea</name>
    <dbReference type="NCBI Taxonomy" id="88074"/>
    <lineage>
        <taxon>Bacteria</taxon>
        <taxon>Bacillati</taxon>
        <taxon>Actinomycetota</taxon>
        <taxon>Actinomycetes</taxon>
        <taxon>Kitasatosporales</taxon>
        <taxon>Streptomycetaceae</taxon>
        <taxon>Kitasatospora</taxon>
    </lineage>
</organism>
<gene>
    <name evidence="2" type="ORF">EDD39_2605</name>
</gene>
<accession>A0A8G1UI51</accession>
<evidence type="ECO:0000256" key="1">
    <source>
        <dbReference type="SAM" id="MobiDB-lite"/>
    </source>
</evidence>
<feature type="compositionally biased region" description="Low complexity" evidence="1">
    <location>
        <begin position="12"/>
        <end position="21"/>
    </location>
</feature>
<dbReference type="EMBL" id="RJVJ01000001">
    <property type="protein sequence ID" value="ROR44408.1"/>
    <property type="molecule type" value="Genomic_DNA"/>
</dbReference>
<dbReference type="Proteomes" id="UP000267408">
    <property type="component" value="Unassembled WGS sequence"/>
</dbReference>
<name>A0A8G1UI51_9ACTN</name>
<feature type="compositionally biased region" description="Low complexity" evidence="1">
    <location>
        <begin position="69"/>
        <end position="90"/>
    </location>
</feature>
<protein>
    <submittedName>
        <fullName evidence="2">Uncharacterized protein</fullName>
    </submittedName>
</protein>
<feature type="compositionally biased region" description="Polar residues" evidence="1">
    <location>
        <begin position="1"/>
        <end position="10"/>
    </location>
</feature>